<dbReference type="EMBL" id="CAGS01000137">
    <property type="protein sequence ID" value="CCF83323.1"/>
    <property type="molecule type" value="Genomic_DNA"/>
</dbReference>
<comment type="caution">
    <text evidence="1">The sequence shown here is derived from an EMBL/GenBank/DDBJ whole genome shotgun (WGS) entry which is preliminary data.</text>
</comment>
<dbReference type="AlphaFoldDB" id="I4EF61"/>
<proteinExistence type="predicted"/>
<name>I4EF61_9BACT</name>
<gene>
    <name evidence="1" type="ORF">NITHO_2210018</name>
</gene>
<organism evidence="1 2">
    <name type="scientific">Nitrolancea hollandica Lb</name>
    <dbReference type="NCBI Taxonomy" id="1129897"/>
    <lineage>
        <taxon>Bacteria</taxon>
        <taxon>Pseudomonadati</taxon>
        <taxon>Thermomicrobiota</taxon>
        <taxon>Thermomicrobia</taxon>
        <taxon>Sphaerobacterales</taxon>
        <taxon>Sphaerobacterineae</taxon>
        <taxon>Sphaerobacteraceae</taxon>
        <taxon>Nitrolancea</taxon>
    </lineage>
</organism>
<reference evidence="1 2" key="1">
    <citation type="journal article" date="2012" name="ISME J.">
        <title>Nitrification expanded: discovery, physiology and genomics of a nitrite-oxidizing bacterium from the phylum Chloroflexi.</title>
        <authorList>
            <person name="Sorokin D.Y."/>
            <person name="Lucker S."/>
            <person name="Vejmelkova D."/>
            <person name="Kostrikina N.A."/>
            <person name="Kleerebezem R."/>
            <person name="Rijpstra W.I."/>
            <person name="Damste J.S."/>
            <person name="Le Paslier D."/>
            <person name="Muyzer G."/>
            <person name="Wagner M."/>
            <person name="van Loosdrecht M.C."/>
            <person name="Daims H."/>
        </authorList>
    </citation>
    <scope>NUCLEOTIDE SEQUENCE [LARGE SCALE GENOMIC DNA]</scope>
    <source>
        <strain evidence="2">none</strain>
    </source>
</reference>
<protein>
    <submittedName>
        <fullName evidence="1">Putative YcfA-like protein</fullName>
    </submittedName>
</protein>
<keyword evidence="2" id="KW-1185">Reference proteome</keyword>
<sequence>MPSFTAGQIEDCLTKLRAEEGQGGRDRKFVIKDDENNVIAYTKLSRGWTKSYGLSPNMISAIKRQLRFQNYSSEFIDLVQCPLTRSEYIRLATSNPPPSSRH</sequence>
<evidence type="ECO:0000313" key="1">
    <source>
        <dbReference type="EMBL" id="CCF83323.1"/>
    </source>
</evidence>
<dbReference type="Proteomes" id="UP000004221">
    <property type="component" value="Unassembled WGS sequence"/>
</dbReference>
<accession>I4EF61</accession>
<evidence type="ECO:0000313" key="2">
    <source>
        <dbReference type="Proteomes" id="UP000004221"/>
    </source>
</evidence>